<name>A0ABU9LLC9_9BACL</name>
<dbReference type="Gene3D" id="1.10.10.10">
    <property type="entry name" value="Winged helix-like DNA-binding domain superfamily/Winged helix DNA-binding domain"/>
    <property type="match status" value="1"/>
</dbReference>
<dbReference type="RefSeq" id="WP_342302753.1">
    <property type="nucleotide sequence ID" value="NZ_JBCEWA010000003.1"/>
</dbReference>
<accession>A0ABU9LLC9</accession>
<protein>
    <submittedName>
        <fullName evidence="1">HTH domain-containing protein</fullName>
    </submittedName>
</protein>
<organism evidence="1 2">
    <name type="scientific">Kurthia gibsonii</name>
    <dbReference type="NCBI Taxonomy" id="33946"/>
    <lineage>
        <taxon>Bacteria</taxon>
        <taxon>Bacillati</taxon>
        <taxon>Bacillota</taxon>
        <taxon>Bacilli</taxon>
        <taxon>Bacillales</taxon>
        <taxon>Caryophanaceae</taxon>
        <taxon>Kurthia</taxon>
    </lineage>
</organism>
<evidence type="ECO:0000313" key="2">
    <source>
        <dbReference type="Proteomes" id="UP001398420"/>
    </source>
</evidence>
<sequence length="405" mass="46755">MHIRMALISSQAYQKYISSIAQKIADIQLDFYVYEEPEQATQLLHELQPCDALIIGGFLPYLEVKPLLPSLRIPYTHFIQDEATISTTLLAAITKYHIPLNQISIDVIEPTFVTSILQDIHQLDTPPYIHDATQVDVEQRHRTLYDEGHIQLIITSVHQLYEKLKADGYPVMRMQESTSATIQKLEKMRDSVLLQKSNANRMTAGVLKIHPEDEAAFIHFTQAIHANYTRQNTHRMELYTTIGHLEQLLHNEKQLKACLAYFKKPYQMGFGYGESISEALQHAQDALQFTKTDEIYILDEYSRLLGPYPTHQTILPLKFDSEKQKEMAERTKLSVLSLSKMSSFIEERHTKHFTAQDVADHLHVTRRTAERMIKKLLEHGYLAIISSEMTYKKGRPRAVYTWIGS</sequence>
<reference evidence="1 2" key="1">
    <citation type="submission" date="2024-04" db="EMBL/GenBank/DDBJ databases">
        <authorList>
            <person name="Wu Y.S."/>
            <person name="Zhang L."/>
        </authorList>
    </citation>
    <scope>NUCLEOTIDE SEQUENCE [LARGE SCALE GENOMIC DNA]</scope>
    <source>
        <strain evidence="1 2">KG-01</strain>
    </source>
</reference>
<dbReference type="EMBL" id="JBCEWA010000003">
    <property type="protein sequence ID" value="MEL5987833.1"/>
    <property type="molecule type" value="Genomic_DNA"/>
</dbReference>
<evidence type="ECO:0000313" key="1">
    <source>
        <dbReference type="EMBL" id="MEL5987833.1"/>
    </source>
</evidence>
<proteinExistence type="predicted"/>
<gene>
    <name evidence="1" type="ORF">AAF454_05330</name>
</gene>
<comment type="caution">
    <text evidence="1">The sequence shown here is derived from an EMBL/GenBank/DDBJ whole genome shotgun (WGS) entry which is preliminary data.</text>
</comment>
<keyword evidence="2" id="KW-1185">Reference proteome</keyword>
<dbReference type="Proteomes" id="UP001398420">
    <property type="component" value="Unassembled WGS sequence"/>
</dbReference>
<dbReference type="InterPro" id="IPR036388">
    <property type="entry name" value="WH-like_DNA-bd_sf"/>
</dbReference>